<dbReference type="PANTHER" id="PTHR18895">
    <property type="entry name" value="HEMK METHYLTRANSFERASE"/>
    <property type="match status" value="1"/>
</dbReference>
<keyword evidence="3" id="KW-0949">S-adenosyl-L-methionine</keyword>
<dbReference type="InterPro" id="IPR029063">
    <property type="entry name" value="SAM-dependent_MTases_sf"/>
</dbReference>
<dbReference type="Pfam" id="PF03602">
    <property type="entry name" value="Cons_hypoth95"/>
    <property type="match status" value="1"/>
</dbReference>
<comment type="caution">
    <text evidence="4">The sequence shown here is derived from an EMBL/GenBank/DDBJ whole genome shotgun (WGS) entry which is preliminary data.</text>
</comment>
<reference evidence="4 5" key="1">
    <citation type="submission" date="2014-12" db="EMBL/GenBank/DDBJ databases">
        <title>Mercury Reductase activity and rhizosphere competence traits in the genome of root associated Photobacterium halotolerans MELD1.</title>
        <authorList>
            <person name="Mathew D.C."/>
            <person name="Huang C.-C."/>
        </authorList>
    </citation>
    <scope>NUCLEOTIDE SEQUENCE [LARGE SCALE GENOMIC DNA]</scope>
    <source>
        <strain evidence="4 5">MELD1</strain>
    </source>
</reference>
<dbReference type="PANTHER" id="PTHR18895:SF74">
    <property type="entry name" value="MTRF1L RELEASE FACTOR GLUTAMINE METHYLTRANSFERASE"/>
    <property type="match status" value="1"/>
</dbReference>
<dbReference type="OrthoDB" id="9800643at2"/>
<dbReference type="AlphaFoldDB" id="A0A0F5VJH7"/>
<keyword evidence="2" id="KW-0808">Transferase</keyword>
<organism evidence="4 5">
    <name type="scientific">Photobacterium halotolerans</name>
    <dbReference type="NCBI Taxonomy" id="265726"/>
    <lineage>
        <taxon>Bacteria</taxon>
        <taxon>Pseudomonadati</taxon>
        <taxon>Pseudomonadota</taxon>
        <taxon>Gammaproteobacteria</taxon>
        <taxon>Vibrionales</taxon>
        <taxon>Vibrionaceae</taxon>
        <taxon>Photobacterium</taxon>
    </lineage>
</organism>
<evidence type="ECO:0000256" key="2">
    <source>
        <dbReference type="ARBA" id="ARBA00022679"/>
    </source>
</evidence>
<dbReference type="GO" id="GO:0003676">
    <property type="term" value="F:nucleic acid binding"/>
    <property type="evidence" value="ECO:0007669"/>
    <property type="project" value="InterPro"/>
</dbReference>
<dbReference type="STRING" id="265726.KY46_02225"/>
<dbReference type="RefSeq" id="WP_046218964.1">
    <property type="nucleotide sequence ID" value="NZ_JWYV01000001.1"/>
</dbReference>
<accession>A0A0F5VJH7</accession>
<sequence>MKQAQIEQTFQQELQSLIASGVWDPYGDFQAIVKKYVSSDEVLAESDVACFRADLKERANRIPLGHILGYSDFMDCRFVVGTGVFVPRQQSAMLLEWLKTRLPVASDAVIYDLCSGTGAIGISAWRQHRGTRVYCLENDETAYQYLCRNIHRLADEGSVVALNKDITDLSFFLDKRQSVDVVISNPPYVPEAESLLPEWEKHHPEKAIYSGKDGSEIIDASLRLAETVLKPGGTVIVEHGESQIAMVKDLFTRYQFESVFTHTDPLFSDQTGPAVMTLGTKK</sequence>
<dbReference type="InterPro" id="IPR002052">
    <property type="entry name" value="DNA_methylase_N6_adenine_CS"/>
</dbReference>
<dbReference type="SUPFAM" id="SSF53335">
    <property type="entry name" value="S-adenosyl-L-methionine-dependent methyltransferases"/>
    <property type="match status" value="1"/>
</dbReference>
<name>A0A0F5VJH7_9GAMM</name>
<dbReference type="InterPro" id="IPR050320">
    <property type="entry name" value="N5-glutamine_MTase"/>
</dbReference>
<dbReference type="Gene3D" id="3.40.50.150">
    <property type="entry name" value="Vaccinia Virus protein VP39"/>
    <property type="match status" value="1"/>
</dbReference>
<protein>
    <recommendedName>
        <fullName evidence="6">Peptide chain release factor N(5)-glutamine methyltransferase</fullName>
    </recommendedName>
</protein>
<evidence type="ECO:0008006" key="6">
    <source>
        <dbReference type="Google" id="ProtNLM"/>
    </source>
</evidence>
<dbReference type="EMBL" id="JWYV01000001">
    <property type="protein sequence ID" value="KKD01635.1"/>
    <property type="molecule type" value="Genomic_DNA"/>
</dbReference>
<proteinExistence type="predicted"/>
<gene>
    <name evidence="4" type="ORF">KY46_02225</name>
</gene>
<evidence type="ECO:0000256" key="1">
    <source>
        <dbReference type="ARBA" id="ARBA00022603"/>
    </source>
</evidence>
<dbReference type="CDD" id="cd02440">
    <property type="entry name" value="AdoMet_MTases"/>
    <property type="match status" value="1"/>
</dbReference>
<dbReference type="PROSITE" id="PS00092">
    <property type="entry name" value="N6_MTASE"/>
    <property type="match status" value="1"/>
</dbReference>
<evidence type="ECO:0000313" key="4">
    <source>
        <dbReference type="EMBL" id="KKD01635.1"/>
    </source>
</evidence>
<dbReference type="GO" id="GO:0032259">
    <property type="term" value="P:methylation"/>
    <property type="evidence" value="ECO:0007669"/>
    <property type="project" value="UniProtKB-KW"/>
</dbReference>
<keyword evidence="1" id="KW-0489">Methyltransferase</keyword>
<evidence type="ECO:0000313" key="5">
    <source>
        <dbReference type="Proteomes" id="UP000033633"/>
    </source>
</evidence>
<dbReference type="PATRIC" id="fig|265726.11.peg.483"/>
<dbReference type="GO" id="GO:0008276">
    <property type="term" value="F:protein methyltransferase activity"/>
    <property type="evidence" value="ECO:0007669"/>
    <property type="project" value="InterPro"/>
</dbReference>
<evidence type="ECO:0000256" key="3">
    <source>
        <dbReference type="ARBA" id="ARBA00022691"/>
    </source>
</evidence>
<dbReference type="Gene3D" id="1.10.8.10">
    <property type="entry name" value="DNA helicase RuvA subunit, C-terminal domain"/>
    <property type="match status" value="1"/>
</dbReference>
<dbReference type="NCBIfam" id="TIGR00536">
    <property type="entry name" value="hemK_fam"/>
    <property type="match status" value="1"/>
</dbReference>
<dbReference type="Proteomes" id="UP000033633">
    <property type="component" value="Unassembled WGS sequence"/>
</dbReference>
<dbReference type="InterPro" id="IPR004556">
    <property type="entry name" value="HemK-like"/>
</dbReference>
<keyword evidence="5" id="KW-1185">Reference proteome</keyword>